<dbReference type="Proteomes" id="UP000184420">
    <property type="component" value="Unassembled WGS sequence"/>
</dbReference>
<proteinExistence type="inferred from homology"/>
<organism evidence="2 3">
    <name type="scientific">Chitinophaga jiangningensis</name>
    <dbReference type="NCBI Taxonomy" id="1419482"/>
    <lineage>
        <taxon>Bacteria</taxon>
        <taxon>Pseudomonadati</taxon>
        <taxon>Bacteroidota</taxon>
        <taxon>Chitinophagia</taxon>
        <taxon>Chitinophagales</taxon>
        <taxon>Chitinophagaceae</taxon>
        <taxon>Chitinophaga</taxon>
    </lineage>
</organism>
<evidence type="ECO:0000313" key="3">
    <source>
        <dbReference type="Proteomes" id="UP000184420"/>
    </source>
</evidence>
<dbReference type="SUPFAM" id="SSF143120">
    <property type="entry name" value="YefM-like"/>
    <property type="match status" value="1"/>
</dbReference>
<dbReference type="Gene3D" id="3.40.1620.10">
    <property type="entry name" value="YefM-like domain"/>
    <property type="match status" value="1"/>
</dbReference>
<dbReference type="EMBL" id="FRBL01000002">
    <property type="protein sequence ID" value="SHL17999.1"/>
    <property type="molecule type" value="Genomic_DNA"/>
</dbReference>
<reference evidence="2 3" key="1">
    <citation type="submission" date="2016-11" db="EMBL/GenBank/DDBJ databases">
        <authorList>
            <person name="Jaros S."/>
            <person name="Januszkiewicz K."/>
            <person name="Wedrychowicz H."/>
        </authorList>
    </citation>
    <scope>NUCLEOTIDE SEQUENCE [LARGE SCALE GENOMIC DNA]</scope>
    <source>
        <strain evidence="2 3">DSM 27406</strain>
    </source>
</reference>
<accession>A0A1M6YIY5</accession>
<comment type="similarity">
    <text evidence="1">Belongs to the phD/YefM antitoxin family.</text>
</comment>
<dbReference type="AlphaFoldDB" id="A0A1M6YIY5"/>
<dbReference type="OrthoDB" id="1524837at2"/>
<dbReference type="InterPro" id="IPR036165">
    <property type="entry name" value="YefM-like_sf"/>
</dbReference>
<protein>
    <submittedName>
        <fullName evidence="2">Antitoxin Phd_YefM, type II toxin-antitoxin system</fullName>
    </submittedName>
</protein>
<sequence>MRILRYADFRSHLKENLDAVNDDKELLIVSRTKGKSVLVMDIEVNTIPAGSIIQCLFSGSSSILSQVSTPFDCRYQITRYISQ</sequence>
<evidence type="ECO:0000313" key="2">
    <source>
        <dbReference type="EMBL" id="SHL17999.1"/>
    </source>
</evidence>
<gene>
    <name evidence="2" type="ORF">SAMN05444266_102332</name>
</gene>
<keyword evidence="3" id="KW-1185">Reference proteome</keyword>
<name>A0A1M6YIY5_9BACT</name>
<evidence type="ECO:0000256" key="1">
    <source>
        <dbReference type="ARBA" id="ARBA00009981"/>
    </source>
</evidence>